<dbReference type="SUPFAM" id="SSF46579">
    <property type="entry name" value="Prefoldin"/>
    <property type="match status" value="2"/>
</dbReference>
<dbReference type="InterPro" id="IPR011599">
    <property type="entry name" value="PFD_alpha_archaea"/>
</dbReference>
<keyword evidence="2" id="KW-0175">Coiled coil</keyword>
<accession>A0A2X0M6Z6</accession>
<reference evidence="3 4" key="1">
    <citation type="submission" date="2016-11" db="EMBL/GenBank/DDBJ databases">
        <authorList>
            <person name="Jaros S."/>
            <person name="Januszkiewicz K."/>
            <person name="Wedrychowicz H."/>
        </authorList>
    </citation>
    <scope>NUCLEOTIDE SEQUENCE [LARGE SCALE GENOMIC DNA]</scope>
</reference>
<organism evidence="3 4">
    <name type="scientific">Microbotryum silenes-dioicae</name>
    <dbReference type="NCBI Taxonomy" id="796604"/>
    <lineage>
        <taxon>Eukaryota</taxon>
        <taxon>Fungi</taxon>
        <taxon>Dikarya</taxon>
        <taxon>Basidiomycota</taxon>
        <taxon>Pucciniomycotina</taxon>
        <taxon>Microbotryomycetes</taxon>
        <taxon>Microbotryales</taxon>
        <taxon>Microbotryaceae</taxon>
        <taxon>Microbotryum</taxon>
    </lineage>
</organism>
<dbReference type="NCBIfam" id="TIGR00293">
    <property type="entry name" value="prefoldin subunit alpha"/>
    <property type="match status" value="1"/>
</dbReference>
<feature type="coiled-coil region" evidence="2">
    <location>
        <begin position="154"/>
        <end position="181"/>
    </location>
</feature>
<comment type="similarity">
    <text evidence="1">Belongs to the prefoldin subunit alpha family.</text>
</comment>
<dbReference type="GO" id="GO:1990114">
    <property type="term" value="P:RNA polymerase II core complex assembly"/>
    <property type="evidence" value="ECO:0007669"/>
    <property type="project" value="TreeGrafter"/>
</dbReference>
<evidence type="ECO:0000256" key="1">
    <source>
        <dbReference type="ARBA" id="ARBA00010048"/>
    </source>
</evidence>
<dbReference type="AlphaFoldDB" id="A0A2X0M6Z6"/>
<dbReference type="GO" id="GO:0006457">
    <property type="term" value="P:protein folding"/>
    <property type="evidence" value="ECO:0007669"/>
    <property type="project" value="InterPro"/>
</dbReference>
<dbReference type="GO" id="GO:0051082">
    <property type="term" value="F:unfolded protein binding"/>
    <property type="evidence" value="ECO:0007669"/>
    <property type="project" value="InterPro"/>
</dbReference>
<dbReference type="EMBL" id="FQNC01000045">
    <property type="protein sequence ID" value="SGY60010.1"/>
    <property type="molecule type" value="Genomic_DNA"/>
</dbReference>
<dbReference type="CDD" id="cd23157">
    <property type="entry name" value="Prefoldin_5"/>
    <property type="match status" value="1"/>
</dbReference>
<evidence type="ECO:0000256" key="2">
    <source>
        <dbReference type="SAM" id="Coils"/>
    </source>
</evidence>
<feature type="coiled-coil region" evidence="2">
    <location>
        <begin position="20"/>
        <end position="47"/>
    </location>
</feature>
<dbReference type="Pfam" id="PF02996">
    <property type="entry name" value="Prefoldin"/>
    <property type="match status" value="1"/>
</dbReference>
<gene>
    <name evidence="3" type="primary">BQ5605_C007g04370</name>
    <name evidence="3" type="ORF">BQ5605_C007G04370</name>
</gene>
<keyword evidence="4" id="KW-1185">Reference proteome</keyword>
<dbReference type="Gene3D" id="1.10.287.370">
    <property type="match status" value="1"/>
</dbReference>
<proteinExistence type="inferred from homology"/>
<protein>
    <submittedName>
        <fullName evidence="3">BQ5605_C007g04370 protein</fullName>
    </submittedName>
</protein>
<dbReference type="GO" id="GO:0016272">
    <property type="term" value="C:prefoldin complex"/>
    <property type="evidence" value="ECO:0007669"/>
    <property type="project" value="InterPro"/>
</dbReference>
<dbReference type="GO" id="GO:1990113">
    <property type="term" value="P:RNA polymerase I assembly"/>
    <property type="evidence" value="ECO:0007669"/>
    <property type="project" value="TreeGrafter"/>
</dbReference>
<dbReference type="InterPro" id="IPR004127">
    <property type="entry name" value="Prefoldin_subunit_alpha"/>
</dbReference>
<dbReference type="GO" id="GO:1990115">
    <property type="term" value="P:RNA polymerase III assembly"/>
    <property type="evidence" value="ECO:0007669"/>
    <property type="project" value="TreeGrafter"/>
</dbReference>
<sequence length="203" mass="22477">MSTPSDGPTPSQISLTDLSLEQLHKVRQQLDQELQHLTNAFQELRLAQVKFAAALESLDSLKKANQSEDFCDWKNEGRKGGGGPLRVELDYRALLGEPCTTYDHSNKNILIPLTSSLYVPGKIKDSEHVLVDIGTGYYVEKTTKQAKTYYNQKNLTLRSSLATLKSQIEKKEDNMRAAMSVYNQKVAREGAAGGAGGEGEEDR</sequence>
<dbReference type="PANTHER" id="PTHR12674:SF2">
    <property type="entry name" value="PREFOLDIN SUBUNIT 5"/>
    <property type="match status" value="1"/>
</dbReference>
<dbReference type="PANTHER" id="PTHR12674">
    <property type="entry name" value="PREFOLDIN SUBUNIT 5"/>
    <property type="match status" value="1"/>
</dbReference>
<evidence type="ECO:0000313" key="4">
    <source>
        <dbReference type="Proteomes" id="UP000249464"/>
    </source>
</evidence>
<dbReference type="GO" id="GO:0005737">
    <property type="term" value="C:cytoplasm"/>
    <property type="evidence" value="ECO:0007669"/>
    <property type="project" value="TreeGrafter"/>
</dbReference>
<dbReference type="STRING" id="796604.A0A2X0M6Z6"/>
<dbReference type="InterPro" id="IPR009053">
    <property type="entry name" value="Prefoldin"/>
</dbReference>
<name>A0A2X0M6Z6_9BASI</name>
<evidence type="ECO:0000313" key="3">
    <source>
        <dbReference type="EMBL" id="SGY60010.1"/>
    </source>
</evidence>
<dbReference type="Proteomes" id="UP000249464">
    <property type="component" value="Unassembled WGS sequence"/>
</dbReference>